<keyword evidence="2" id="KW-0732">Signal</keyword>
<evidence type="ECO:0000313" key="3">
    <source>
        <dbReference type="EMBL" id="MEC0226440.1"/>
    </source>
</evidence>
<name>A0ABU6FXG8_9BACL</name>
<organism evidence="3 4">
    <name type="scientific">Paenibacillus alba</name>
    <dbReference type="NCBI Taxonomy" id="1197127"/>
    <lineage>
        <taxon>Bacteria</taxon>
        <taxon>Bacillati</taxon>
        <taxon>Bacillota</taxon>
        <taxon>Bacilli</taxon>
        <taxon>Bacillales</taxon>
        <taxon>Paenibacillaceae</taxon>
        <taxon>Paenibacillus</taxon>
    </lineage>
</organism>
<evidence type="ECO:0000313" key="4">
    <source>
        <dbReference type="Proteomes" id="UP001338137"/>
    </source>
</evidence>
<evidence type="ECO:0000256" key="1">
    <source>
        <dbReference type="SAM" id="MobiDB-lite"/>
    </source>
</evidence>
<keyword evidence="4" id="KW-1185">Reference proteome</keyword>
<proteinExistence type="predicted"/>
<evidence type="ECO:0008006" key="5">
    <source>
        <dbReference type="Google" id="ProtNLM"/>
    </source>
</evidence>
<gene>
    <name evidence="3" type="ORF">P4I72_04850</name>
</gene>
<feature type="chain" id="PRO_5046669025" description="VCBS repeat-containing protein" evidence="2">
    <location>
        <begin position="23"/>
        <end position="262"/>
    </location>
</feature>
<dbReference type="EMBL" id="JARLKY010000010">
    <property type="protein sequence ID" value="MEC0226440.1"/>
    <property type="molecule type" value="Genomic_DNA"/>
</dbReference>
<feature type="compositionally biased region" description="Low complexity" evidence="1">
    <location>
        <begin position="28"/>
        <end position="45"/>
    </location>
</feature>
<evidence type="ECO:0000256" key="2">
    <source>
        <dbReference type="SAM" id="SignalP"/>
    </source>
</evidence>
<reference evidence="3 4" key="1">
    <citation type="submission" date="2023-03" db="EMBL/GenBank/DDBJ databases">
        <title>Bacillus Genome Sequencing.</title>
        <authorList>
            <person name="Dunlap C."/>
        </authorList>
    </citation>
    <scope>NUCLEOTIDE SEQUENCE [LARGE SCALE GENOMIC DNA]</scope>
    <source>
        <strain evidence="3 4">BD-533</strain>
    </source>
</reference>
<sequence>MKSQIKCVLLMFLLSISITACSTNKSSLNLNNDSSSSSNKISDTSVPTITSSAHITPSESKPENNKSLAMEAYKIVLQNKIEFYSIETKKGERIGKVYLNDFLTNNEIYGTTSKINHFAVLDMDGDNIPEVVLGLTVDENPNFVEVLHYMNGEVYGYFFGNDQLSDLKTDGTFRWLNGGLTYNGYGKLRFQTNSCETDNLAYHESIATDESNTTFAIAYYINNRLVTKDSYKAFVKEEDAKRDVTWYEFSQENISTVTSKTR</sequence>
<dbReference type="PROSITE" id="PS51257">
    <property type="entry name" value="PROKAR_LIPOPROTEIN"/>
    <property type="match status" value="1"/>
</dbReference>
<dbReference type="RefSeq" id="WP_326070851.1">
    <property type="nucleotide sequence ID" value="NZ_JARLKY010000010.1"/>
</dbReference>
<feature type="compositionally biased region" description="Polar residues" evidence="1">
    <location>
        <begin position="46"/>
        <end position="59"/>
    </location>
</feature>
<accession>A0ABU6FXG8</accession>
<feature type="signal peptide" evidence="2">
    <location>
        <begin position="1"/>
        <end position="22"/>
    </location>
</feature>
<protein>
    <recommendedName>
        <fullName evidence="5">VCBS repeat-containing protein</fullName>
    </recommendedName>
</protein>
<comment type="caution">
    <text evidence="3">The sequence shown here is derived from an EMBL/GenBank/DDBJ whole genome shotgun (WGS) entry which is preliminary data.</text>
</comment>
<dbReference type="Proteomes" id="UP001338137">
    <property type="component" value="Unassembled WGS sequence"/>
</dbReference>
<feature type="region of interest" description="Disordered" evidence="1">
    <location>
        <begin position="28"/>
        <end position="64"/>
    </location>
</feature>